<dbReference type="AlphaFoldDB" id="A0A9W9A1Q3"/>
<protein>
    <submittedName>
        <fullName evidence="2">Uncharacterized protein</fullName>
    </submittedName>
</protein>
<organism evidence="2 3">
    <name type="scientific">Lentinula aciculospora</name>
    <dbReference type="NCBI Taxonomy" id="153920"/>
    <lineage>
        <taxon>Eukaryota</taxon>
        <taxon>Fungi</taxon>
        <taxon>Dikarya</taxon>
        <taxon>Basidiomycota</taxon>
        <taxon>Agaricomycotina</taxon>
        <taxon>Agaricomycetes</taxon>
        <taxon>Agaricomycetidae</taxon>
        <taxon>Agaricales</taxon>
        <taxon>Marasmiineae</taxon>
        <taxon>Omphalotaceae</taxon>
        <taxon>Lentinula</taxon>
    </lineage>
</organism>
<accession>A0A9W9A1Q3</accession>
<gene>
    <name evidence="2" type="ORF">J3R30DRAFT_3526251</name>
</gene>
<reference evidence="2" key="1">
    <citation type="submission" date="2022-08" db="EMBL/GenBank/DDBJ databases">
        <title>A Global Phylogenomic Analysis of the Shiitake Genus Lentinula.</title>
        <authorList>
            <consortium name="DOE Joint Genome Institute"/>
            <person name="Sierra-Patev S."/>
            <person name="Min B."/>
            <person name="Naranjo-Ortiz M."/>
            <person name="Looney B."/>
            <person name="Konkel Z."/>
            <person name="Slot J.C."/>
            <person name="Sakamoto Y."/>
            <person name="Steenwyk J.L."/>
            <person name="Rokas A."/>
            <person name="Carro J."/>
            <person name="Camarero S."/>
            <person name="Ferreira P."/>
            <person name="Molpeceres G."/>
            <person name="Ruiz-Duenas F.J."/>
            <person name="Serrano A."/>
            <person name="Henrissat B."/>
            <person name="Drula E."/>
            <person name="Hughes K.W."/>
            <person name="Mata J.L."/>
            <person name="Ishikawa N.K."/>
            <person name="Vargas-Isla R."/>
            <person name="Ushijima S."/>
            <person name="Smith C.A."/>
            <person name="Ahrendt S."/>
            <person name="Andreopoulos W."/>
            <person name="He G."/>
            <person name="Labutti K."/>
            <person name="Lipzen A."/>
            <person name="Ng V."/>
            <person name="Riley R."/>
            <person name="Sandor L."/>
            <person name="Barry K."/>
            <person name="Martinez A.T."/>
            <person name="Xiao Y."/>
            <person name="Gibbons J.G."/>
            <person name="Terashima K."/>
            <person name="Grigoriev I.V."/>
            <person name="Hibbett D.S."/>
        </authorList>
    </citation>
    <scope>NUCLEOTIDE SEQUENCE</scope>
    <source>
        <strain evidence="2">JLM2183</strain>
    </source>
</reference>
<comment type="caution">
    <text evidence="2">The sequence shown here is derived from an EMBL/GenBank/DDBJ whole genome shotgun (WGS) entry which is preliminary data.</text>
</comment>
<evidence type="ECO:0000313" key="2">
    <source>
        <dbReference type="EMBL" id="KAJ4471532.1"/>
    </source>
</evidence>
<evidence type="ECO:0000256" key="1">
    <source>
        <dbReference type="SAM" id="MobiDB-lite"/>
    </source>
</evidence>
<feature type="compositionally biased region" description="Polar residues" evidence="1">
    <location>
        <begin position="97"/>
        <end position="107"/>
    </location>
</feature>
<evidence type="ECO:0000313" key="3">
    <source>
        <dbReference type="Proteomes" id="UP001150266"/>
    </source>
</evidence>
<dbReference type="Proteomes" id="UP001150266">
    <property type="component" value="Unassembled WGS sequence"/>
</dbReference>
<proteinExistence type="predicted"/>
<name>A0A9W9A1Q3_9AGAR</name>
<dbReference type="OrthoDB" id="2904429at2759"/>
<keyword evidence="3" id="KW-1185">Reference proteome</keyword>
<sequence length="305" mass="33464">MESLLILTSAESRAALHNVVDRVTPKLPLPPDVTISHEDVAEFNAFFAQYINPSFADKAFDPLLSDVVRDNTPSEFGPFPAVLPHVASSAPSESIVDSTCSSVQPSSLAEPEPATSTSYWHTPASLQVACQLYPDILPSRMGMEPLTPESHGKDFCRVVHCGKEVDVAVASLSQHIAACHIDGPVQCKCGLWFKGSEQGAVEMAWHIHSVHFSANNFVCRSCNAVRNYQDFAIHLRMCPAFEDYRICRESRMAIGWTPAMPAAGANRPLEFKGSRLEEGSPLFKKTCTNISQLPLTSSRHRNNLL</sequence>
<dbReference type="EMBL" id="JAOTPV010000022">
    <property type="protein sequence ID" value="KAJ4471532.1"/>
    <property type="molecule type" value="Genomic_DNA"/>
</dbReference>
<feature type="region of interest" description="Disordered" evidence="1">
    <location>
        <begin position="97"/>
        <end position="116"/>
    </location>
</feature>